<gene>
    <name evidence="2" type="ORF">ACFQ0V_07880</name>
</gene>
<dbReference type="Proteomes" id="UP001596976">
    <property type="component" value="Unassembled WGS sequence"/>
</dbReference>
<accession>A0ABW3GWX3</accession>
<keyword evidence="3" id="KW-1185">Reference proteome</keyword>
<dbReference type="RefSeq" id="WP_381011979.1">
    <property type="nucleotide sequence ID" value="NZ_JBHTJF010000023.1"/>
</dbReference>
<dbReference type="EMBL" id="JBHTJF010000023">
    <property type="protein sequence ID" value="MFD0943696.1"/>
    <property type="molecule type" value="Genomic_DNA"/>
</dbReference>
<proteinExistence type="predicted"/>
<reference evidence="3" key="1">
    <citation type="journal article" date="2019" name="Int. J. Syst. Evol. Microbiol.">
        <title>The Global Catalogue of Microorganisms (GCM) 10K type strain sequencing project: providing services to taxonomists for standard genome sequencing and annotation.</title>
        <authorList>
            <consortium name="The Broad Institute Genomics Platform"/>
            <consortium name="The Broad Institute Genome Sequencing Center for Infectious Disease"/>
            <person name="Wu L."/>
            <person name="Ma J."/>
        </authorList>
    </citation>
    <scope>NUCLEOTIDE SEQUENCE [LARGE SCALE GENOMIC DNA]</scope>
    <source>
        <strain evidence="3">CCUG 63563</strain>
    </source>
</reference>
<evidence type="ECO:0000313" key="3">
    <source>
        <dbReference type="Proteomes" id="UP001596976"/>
    </source>
</evidence>
<organism evidence="2 3">
    <name type="scientific">Savagea faecisuis</name>
    <dbReference type="NCBI Taxonomy" id="1274803"/>
    <lineage>
        <taxon>Bacteria</taxon>
        <taxon>Bacillati</taxon>
        <taxon>Bacillota</taxon>
        <taxon>Bacilli</taxon>
        <taxon>Bacillales</taxon>
        <taxon>Caryophanaceae</taxon>
        <taxon>Savagea</taxon>
    </lineage>
</organism>
<evidence type="ECO:0000313" key="2">
    <source>
        <dbReference type="EMBL" id="MFD0943696.1"/>
    </source>
</evidence>
<keyword evidence="1" id="KW-0175">Coiled coil</keyword>
<comment type="caution">
    <text evidence="2">The sequence shown here is derived from an EMBL/GenBank/DDBJ whole genome shotgun (WGS) entry which is preliminary data.</text>
</comment>
<evidence type="ECO:0000256" key="1">
    <source>
        <dbReference type="SAM" id="Coils"/>
    </source>
</evidence>
<feature type="coiled-coil region" evidence="1">
    <location>
        <begin position="253"/>
        <end position="314"/>
    </location>
</feature>
<protein>
    <submittedName>
        <fullName evidence="2">Uncharacterized protein</fullName>
    </submittedName>
</protein>
<name>A0ABW3GWX3_9BACL</name>
<sequence>MEKSVKDEKRAHVFLKDYLYHYLRKEGLINLIVATGGTIQGFSKNKYIKAPEPIIRKAARDQIRHMKSSYAYLEKISESEMEKYAELTVDEFFTKLNMAEDMKDDEKLILFFMKYPELFEEKREVIDANMKAKRPPLENIVQVENKEILQMVSNINDNQLKNKVDRFYELYLQEEEEEEAAEEDVKMTISELLETAYSPGEGHYIRAFYYDYDELLLEEEADREAFYRLLLTDLVTLALTERFESKHKFLDVLQELKDALESSEQLEVQLEKKEKEAKQLATELQKLKEIERAHDVLEEEVEQLREQLRQSSIRLIERDHLYVVTNRPKEQWTSYVDPSQILHYETYDELNRLLEEADEQAVYFIDQHCLSSKQMFEVEHRAQSVMMRFISGSFPAMVRTIIYYLESELRYETIKKD</sequence>